<protein>
    <submittedName>
        <fullName evidence="3">DDE family transposase</fullName>
    </submittedName>
</protein>
<dbReference type="PANTHER" id="PTHR34614">
    <property type="match status" value="1"/>
</dbReference>
<dbReference type="GO" id="GO:0006313">
    <property type="term" value="P:DNA transposition"/>
    <property type="evidence" value="ECO:0007669"/>
    <property type="project" value="InterPro"/>
</dbReference>
<organism evidence="3 4">
    <name type="scientific">Quadrisphaera granulorum</name>
    <dbReference type="NCBI Taxonomy" id="317664"/>
    <lineage>
        <taxon>Bacteria</taxon>
        <taxon>Bacillati</taxon>
        <taxon>Actinomycetota</taxon>
        <taxon>Actinomycetes</taxon>
        <taxon>Kineosporiales</taxon>
        <taxon>Kineosporiaceae</taxon>
        <taxon>Quadrisphaera</taxon>
    </lineage>
</organism>
<dbReference type="AlphaFoldDB" id="A0A316AUE8"/>
<feature type="domain" description="Transposase IS4-like" evidence="2">
    <location>
        <begin position="347"/>
        <end position="587"/>
    </location>
</feature>
<evidence type="ECO:0000256" key="1">
    <source>
        <dbReference type="SAM" id="MobiDB-lite"/>
    </source>
</evidence>
<feature type="compositionally biased region" description="Acidic residues" evidence="1">
    <location>
        <begin position="668"/>
        <end position="678"/>
    </location>
</feature>
<dbReference type="EMBL" id="QGDQ01000011">
    <property type="protein sequence ID" value="PWJ53727.1"/>
    <property type="molecule type" value="Genomic_DNA"/>
</dbReference>
<name>A0A316AUE8_9ACTN</name>
<feature type="region of interest" description="Disordered" evidence="1">
    <location>
        <begin position="248"/>
        <end position="329"/>
    </location>
</feature>
<accession>A0A316AUE8</accession>
<proteinExistence type="predicted"/>
<gene>
    <name evidence="3" type="ORF">BXY45_111130</name>
</gene>
<dbReference type="GO" id="GO:0003677">
    <property type="term" value="F:DNA binding"/>
    <property type="evidence" value="ECO:0007669"/>
    <property type="project" value="InterPro"/>
</dbReference>
<dbReference type="Pfam" id="PF01609">
    <property type="entry name" value="DDE_Tnp_1"/>
    <property type="match status" value="1"/>
</dbReference>
<dbReference type="SUPFAM" id="SSF53098">
    <property type="entry name" value="Ribonuclease H-like"/>
    <property type="match status" value="1"/>
</dbReference>
<sequence length="678" mass="73033">MFVRTSTRRNKDGTAVRYVQLAHNVYDPATKAGKTKVLHSFGREDDVDRAAIERLIDSLQRYLHSSGPGALLGTHDAGGGDGTARGHSRSDAAGLELLGSVALGATWALDGIWTQLGLPATLTRVLAGTRRTPAQVARLERILFALVAARAIDPASKLATAAWLGRRTWIPGLTDGPTAGTPDGADGAGLVSDDECYRAMDALIDHADEVEEAVFWGTATLLDLEVDLLFFDTTSTYFELDEADEPVLRDDRGLPLPDADDGPGLAGSATGDADEVDEAVATSTSTSTSTDAEPTSTADGQVDEQTDEQLDEPAGGRRAGFRTWGKSKDSRGDLPQIVIGMAVTRAGIPVRVWSWPGNTADSALIRQAKADMKAWTLSRIVWVGDRGFTSAANRADLRRGGHTYILGEKIRSGSTEAQTALSRPGRYQVVAENLQVKEVTGIREDERFIVCFNPDQAARDATIREHMVAKLEALIEGSDKLSVGKRGELAGKISTMAGVKRYLRRTPGGLLRIDKAKIAAEEKLDGKYLLRTCDPHLSAEEIALGYKQLIAVERGWRDLKTHLELRPVYHRREDRIRAHVLLCWLSLLAIRIIETKTGRAWAGVREDLQDLAAVTCAGPAGVFVQSTALRPATRAVLDELGVKPPSQILRLDTPTTAASSDAGHDNSNESDDEAATSA</sequence>
<dbReference type="RefSeq" id="WP_211319441.1">
    <property type="nucleotide sequence ID" value="NZ_QGDQ01000011.1"/>
</dbReference>
<feature type="region of interest" description="Disordered" evidence="1">
    <location>
        <begin position="647"/>
        <end position="678"/>
    </location>
</feature>
<feature type="compositionally biased region" description="Acidic residues" evidence="1">
    <location>
        <begin position="301"/>
        <end position="311"/>
    </location>
</feature>
<dbReference type="Proteomes" id="UP000245469">
    <property type="component" value="Unassembled WGS sequence"/>
</dbReference>
<evidence type="ECO:0000313" key="3">
    <source>
        <dbReference type="EMBL" id="PWJ53727.1"/>
    </source>
</evidence>
<evidence type="ECO:0000259" key="2">
    <source>
        <dbReference type="Pfam" id="PF01609"/>
    </source>
</evidence>
<comment type="caution">
    <text evidence="3">The sequence shown here is derived from an EMBL/GenBank/DDBJ whole genome shotgun (WGS) entry which is preliminary data.</text>
</comment>
<dbReference type="InterPro" id="IPR012337">
    <property type="entry name" value="RNaseH-like_sf"/>
</dbReference>
<dbReference type="PANTHER" id="PTHR34614:SF2">
    <property type="entry name" value="TRANSPOSASE IS4-LIKE DOMAIN-CONTAINING PROTEIN"/>
    <property type="match status" value="1"/>
</dbReference>
<dbReference type="GO" id="GO:0004803">
    <property type="term" value="F:transposase activity"/>
    <property type="evidence" value="ECO:0007669"/>
    <property type="project" value="InterPro"/>
</dbReference>
<reference evidence="3 4" key="1">
    <citation type="submission" date="2018-03" db="EMBL/GenBank/DDBJ databases">
        <title>Genomic Encyclopedia of Archaeal and Bacterial Type Strains, Phase II (KMG-II): from individual species to whole genera.</title>
        <authorList>
            <person name="Goeker M."/>
        </authorList>
    </citation>
    <scope>NUCLEOTIDE SEQUENCE [LARGE SCALE GENOMIC DNA]</scope>
    <source>
        <strain evidence="3 4">DSM 44889</strain>
    </source>
</reference>
<keyword evidence="4" id="KW-1185">Reference proteome</keyword>
<dbReference type="InterPro" id="IPR002559">
    <property type="entry name" value="Transposase_11"/>
</dbReference>
<evidence type="ECO:0000313" key="4">
    <source>
        <dbReference type="Proteomes" id="UP000245469"/>
    </source>
</evidence>
<feature type="compositionally biased region" description="Low complexity" evidence="1">
    <location>
        <begin position="279"/>
        <end position="298"/>
    </location>
</feature>